<feature type="repeat" description="TPR" evidence="6">
    <location>
        <begin position="357"/>
        <end position="390"/>
    </location>
</feature>
<evidence type="ECO:0000256" key="7">
    <source>
        <dbReference type="SAM" id="MobiDB-lite"/>
    </source>
</evidence>
<evidence type="ECO:0000256" key="2">
    <source>
        <dbReference type="ARBA" id="ARBA00022490"/>
    </source>
</evidence>
<accession>A0A9Q5ZGW5</accession>
<comment type="similarity">
    <text evidence="5">Belongs to the Rap family.</text>
</comment>
<dbReference type="SUPFAM" id="SSF48452">
    <property type="entry name" value="TPR-like"/>
    <property type="match status" value="2"/>
</dbReference>
<dbReference type="RefSeq" id="WP_099066008.1">
    <property type="nucleotide sequence ID" value="NZ_LAHD01000002.1"/>
</dbReference>
<dbReference type="InterPro" id="IPR051476">
    <property type="entry name" value="Bac_ResReg_Asp_Phosphatase"/>
</dbReference>
<evidence type="ECO:0000256" key="4">
    <source>
        <dbReference type="ARBA" id="ARBA00022803"/>
    </source>
</evidence>
<keyword evidence="3" id="KW-0677">Repeat</keyword>
<evidence type="ECO:0000313" key="10">
    <source>
        <dbReference type="Proteomes" id="UP000222310"/>
    </source>
</evidence>
<dbReference type="Pfam" id="PF13424">
    <property type="entry name" value="TPR_12"/>
    <property type="match status" value="1"/>
</dbReference>
<reference evidence="9 10" key="1">
    <citation type="submission" date="2015-02" db="EMBL/GenBank/DDBJ databases">
        <title>Nostoc linckia genome annotation.</title>
        <authorList>
            <person name="Zhou Z."/>
        </authorList>
    </citation>
    <scope>NUCLEOTIDE SEQUENCE [LARGE SCALE GENOMIC DNA]</scope>
    <source>
        <strain evidence="10">z8</strain>
    </source>
</reference>
<evidence type="ECO:0000256" key="1">
    <source>
        <dbReference type="ARBA" id="ARBA00004496"/>
    </source>
</evidence>
<dbReference type="SMART" id="SM00028">
    <property type="entry name" value="TPR"/>
    <property type="match status" value="4"/>
</dbReference>
<protein>
    <recommendedName>
        <fullName evidence="11">Tetratricopeptide repeat protein</fullName>
    </recommendedName>
</protein>
<sequence length="409" mass="46689">MLQRLIVILTATILFNSSLALAQSQKPKPPDQFPPNPLEYTKPDPLLPRSPKDKKPLTLEERTKLEPTLDELNQEAAAKLQAGDEVTAFEIWNRELRLRRFLGSLQEVQALSRVGAIAWNQNDRQEIMYITQRLQAIQKQAQSKKKSTEIDLELWRSLGEAYQNVRSPKQAIEAYNQVLLAVRQQKDTAAIVETLKTLGELHLSWFDYRQAAPIYEELLSLATSQGESVNEVTYLQKLAEIYAQTEQPQQSINVLNKLAEIYTSQNNLIKIPELKLAMASDYESLGKTDPKLLVEAFNNYQEAYTTAWQLQEFVRAGEALQKIIGLYRSQGQIDEALEASQILVDTQTQAANLYGVMQAYDQIGQLYLERKEYPQALTAFQKGLELAQQLKHQEAYFTEQIKKLPKANF</sequence>
<comment type="subcellular location">
    <subcellularLocation>
        <location evidence="1">Cytoplasm</location>
    </subcellularLocation>
</comment>
<feature type="region of interest" description="Disordered" evidence="7">
    <location>
        <begin position="24"/>
        <end position="56"/>
    </location>
</feature>
<dbReference type="Gene3D" id="1.25.40.10">
    <property type="entry name" value="Tetratricopeptide repeat domain"/>
    <property type="match status" value="2"/>
</dbReference>
<comment type="caution">
    <text evidence="9">The sequence shown here is derived from an EMBL/GenBank/DDBJ whole genome shotgun (WGS) entry which is preliminary data.</text>
</comment>
<dbReference type="PANTHER" id="PTHR46630">
    <property type="entry name" value="TETRATRICOPEPTIDE REPEAT PROTEIN 29"/>
    <property type="match status" value="1"/>
</dbReference>
<gene>
    <name evidence="9" type="ORF">VF08_01590</name>
</gene>
<dbReference type="AlphaFoldDB" id="A0A9Q5ZGW5"/>
<organism evidence="9 10">
    <name type="scientific">Nostoc linckia z8</name>
    <dbReference type="NCBI Taxonomy" id="1628746"/>
    <lineage>
        <taxon>Bacteria</taxon>
        <taxon>Bacillati</taxon>
        <taxon>Cyanobacteriota</taxon>
        <taxon>Cyanophyceae</taxon>
        <taxon>Nostocales</taxon>
        <taxon>Nostocaceae</taxon>
        <taxon>Nostoc</taxon>
    </lineage>
</organism>
<dbReference type="Proteomes" id="UP000222310">
    <property type="component" value="Unassembled WGS sequence"/>
</dbReference>
<dbReference type="InterPro" id="IPR011990">
    <property type="entry name" value="TPR-like_helical_dom_sf"/>
</dbReference>
<dbReference type="EMBL" id="LAHD01000002">
    <property type="protein sequence ID" value="PHK07340.1"/>
    <property type="molecule type" value="Genomic_DNA"/>
</dbReference>
<evidence type="ECO:0008006" key="11">
    <source>
        <dbReference type="Google" id="ProtNLM"/>
    </source>
</evidence>
<dbReference type="GeneID" id="57092001"/>
<evidence type="ECO:0000256" key="8">
    <source>
        <dbReference type="SAM" id="SignalP"/>
    </source>
</evidence>
<dbReference type="PANTHER" id="PTHR46630:SF1">
    <property type="entry name" value="TETRATRICOPEPTIDE REPEAT PROTEIN 29"/>
    <property type="match status" value="1"/>
</dbReference>
<evidence type="ECO:0000256" key="5">
    <source>
        <dbReference type="ARBA" id="ARBA00038253"/>
    </source>
</evidence>
<dbReference type="Pfam" id="PF13181">
    <property type="entry name" value="TPR_8"/>
    <property type="match status" value="1"/>
</dbReference>
<keyword evidence="2" id="KW-0963">Cytoplasm</keyword>
<proteinExistence type="inferred from homology"/>
<dbReference type="InterPro" id="IPR019734">
    <property type="entry name" value="TPR_rpt"/>
</dbReference>
<evidence type="ECO:0000256" key="3">
    <source>
        <dbReference type="ARBA" id="ARBA00022737"/>
    </source>
</evidence>
<evidence type="ECO:0000313" key="9">
    <source>
        <dbReference type="EMBL" id="PHK07340.1"/>
    </source>
</evidence>
<feature type="chain" id="PRO_5040503530" description="Tetratricopeptide repeat protein" evidence="8">
    <location>
        <begin position="23"/>
        <end position="409"/>
    </location>
</feature>
<name>A0A9Q5ZGW5_NOSLI</name>
<feature type="signal peptide" evidence="8">
    <location>
        <begin position="1"/>
        <end position="22"/>
    </location>
</feature>
<evidence type="ECO:0000256" key="6">
    <source>
        <dbReference type="PROSITE-ProRule" id="PRU00339"/>
    </source>
</evidence>
<keyword evidence="8" id="KW-0732">Signal</keyword>
<dbReference type="PROSITE" id="PS50005">
    <property type="entry name" value="TPR"/>
    <property type="match status" value="1"/>
</dbReference>
<keyword evidence="4 6" id="KW-0802">TPR repeat</keyword>
<dbReference type="GO" id="GO:0005737">
    <property type="term" value="C:cytoplasm"/>
    <property type="evidence" value="ECO:0007669"/>
    <property type="project" value="UniProtKB-SubCell"/>
</dbReference>